<dbReference type="AlphaFoldDB" id="A0A4Q7RRV9"/>
<dbReference type="InterPro" id="IPR006860">
    <property type="entry name" value="FecR"/>
</dbReference>
<evidence type="ECO:0000313" key="2">
    <source>
        <dbReference type="EMBL" id="RZT35518.1"/>
    </source>
</evidence>
<dbReference type="Proteomes" id="UP000291078">
    <property type="component" value="Unassembled WGS sequence"/>
</dbReference>
<gene>
    <name evidence="2" type="ORF">EV147_3974</name>
</gene>
<accession>A0A4Q7RRV9</accession>
<reference evidence="2 3" key="1">
    <citation type="journal article" date="2015" name="Stand. Genomic Sci.">
        <title>Genomic Encyclopedia of Bacterial and Archaeal Type Strains, Phase III: the genomes of soil and plant-associated and newly described type strains.</title>
        <authorList>
            <person name="Whitman W.B."/>
            <person name="Woyke T."/>
            <person name="Klenk H.P."/>
            <person name="Zhou Y."/>
            <person name="Lilburn T.G."/>
            <person name="Beck B.J."/>
            <person name="De Vos P."/>
            <person name="Vandamme P."/>
            <person name="Eisen J.A."/>
            <person name="Garrity G."/>
            <person name="Hugenholtz P."/>
            <person name="Kyrpides N.C."/>
        </authorList>
    </citation>
    <scope>NUCLEOTIDE SEQUENCE [LARGE SCALE GENOMIC DNA]</scope>
    <source>
        <strain evidence="2 3">ASC-9842</strain>
    </source>
</reference>
<dbReference type="EMBL" id="SGXM01000006">
    <property type="protein sequence ID" value="RZT35518.1"/>
    <property type="molecule type" value="Genomic_DNA"/>
</dbReference>
<dbReference type="PANTHER" id="PTHR30273:SF2">
    <property type="entry name" value="PROTEIN FECR"/>
    <property type="match status" value="1"/>
</dbReference>
<dbReference type="GO" id="GO:0016989">
    <property type="term" value="F:sigma factor antagonist activity"/>
    <property type="evidence" value="ECO:0007669"/>
    <property type="project" value="TreeGrafter"/>
</dbReference>
<feature type="domain" description="FecR protein" evidence="1">
    <location>
        <begin position="28"/>
        <end position="119"/>
    </location>
</feature>
<name>A0A4Q7RRV9_9BURK</name>
<evidence type="ECO:0000259" key="1">
    <source>
        <dbReference type="Pfam" id="PF04773"/>
    </source>
</evidence>
<comment type="caution">
    <text evidence="2">The sequence shown here is derived from an EMBL/GenBank/DDBJ whole genome shotgun (WGS) entry which is preliminary data.</text>
</comment>
<protein>
    <submittedName>
        <fullName evidence="2">FecR family protein</fullName>
    </submittedName>
</protein>
<dbReference type="Pfam" id="PF04773">
    <property type="entry name" value="FecR"/>
    <property type="match status" value="1"/>
</dbReference>
<dbReference type="InterPro" id="IPR012373">
    <property type="entry name" value="Ferrdict_sens_TM"/>
</dbReference>
<dbReference type="PANTHER" id="PTHR30273">
    <property type="entry name" value="PERIPLASMIC SIGNAL SENSOR AND SIGMA FACTOR ACTIVATOR FECR-RELATED"/>
    <property type="match status" value="1"/>
</dbReference>
<sequence length="247" mass="27334">MALAFACLVVMPAWLALHAWPPAYLLADIRTVSGEWETRTLIDGSRITLRGGSAVNLRYDAARRVVELVQGEILVDVAKDAARPFVVETGDGSMRALGTRFVVDREAHATVLDVIESRVLAQTPRQRQTGEREGTVVQAGERVRITPDGIGPVEPIDARSLDDAWRFHQLVVNDRPLADVLDELARNRRGALYFDRDALAGIRVNAVLPLDDTDRALQLLAINYPALRIRTLTPYLIYVDMASASTR</sequence>
<evidence type="ECO:0000313" key="3">
    <source>
        <dbReference type="Proteomes" id="UP000291078"/>
    </source>
</evidence>
<keyword evidence="3" id="KW-1185">Reference proteome</keyword>
<dbReference type="Gene3D" id="2.60.120.1440">
    <property type="match status" value="1"/>
</dbReference>
<proteinExistence type="predicted"/>
<organism evidence="2 3">
    <name type="scientific">Cupriavidus agavae</name>
    <dbReference type="NCBI Taxonomy" id="1001822"/>
    <lineage>
        <taxon>Bacteria</taxon>
        <taxon>Pseudomonadati</taxon>
        <taxon>Pseudomonadota</taxon>
        <taxon>Betaproteobacteria</taxon>
        <taxon>Burkholderiales</taxon>
        <taxon>Burkholderiaceae</taxon>
        <taxon>Cupriavidus</taxon>
    </lineage>
</organism>